<comment type="caution">
    <text evidence="3">The sequence shown here is derived from an EMBL/GenBank/DDBJ whole genome shotgun (WGS) entry which is preliminary data.</text>
</comment>
<organism evidence="3 4">
    <name type="scientific">Methylophaga marina</name>
    <dbReference type="NCBI Taxonomy" id="45495"/>
    <lineage>
        <taxon>Bacteria</taxon>
        <taxon>Pseudomonadati</taxon>
        <taxon>Pseudomonadota</taxon>
        <taxon>Gammaproteobacteria</taxon>
        <taxon>Thiotrichales</taxon>
        <taxon>Piscirickettsiaceae</taxon>
        <taxon>Methylophaga</taxon>
    </lineage>
</organism>
<dbReference type="Pfam" id="PF16220">
    <property type="entry name" value="DUF4880"/>
    <property type="match status" value="1"/>
</dbReference>
<dbReference type="InterPro" id="IPR032623">
    <property type="entry name" value="FecR_N"/>
</dbReference>
<protein>
    <submittedName>
        <fullName evidence="3">FecR family protein</fullName>
    </submittedName>
</protein>
<dbReference type="InterPro" id="IPR006860">
    <property type="entry name" value="FecR"/>
</dbReference>
<keyword evidence="4" id="KW-1185">Reference proteome</keyword>
<evidence type="ECO:0000313" key="4">
    <source>
        <dbReference type="Proteomes" id="UP001501476"/>
    </source>
</evidence>
<accession>A0ABN0T849</accession>
<evidence type="ECO:0000259" key="2">
    <source>
        <dbReference type="Pfam" id="PF16220"/>
    </source>
</evidence>
<dbReference type="InterPro" id="IPR012373">
    <property type="entry name" value="Ferrdict_sens_TM"/>
</dbReference>
<dbReference type="EMBL" id="BAAADG010000001">
    <property type="protein sequence ID" value="GAA0215022.1"/>
    <property type="molecule type" value="Genomic_DNA"/>
</dbReference>
<dbReference type="Gene3D" id="3.55.50.30">
    <property type="match status" value="1"/>
</dbReference>
<evidence type="ECO:0000259" key="1">
    <source>
        <dbReference type="Pfam" id="PF04773"/>
    </source>
</evidence>
<evidence type="ECO:0000313" key="3">
    <source>
        <dbReference type="EMBL" id="GAA0215022.1"/>
    </source>
</evidence>
<name>A0ABN0T849_9GAMM</name>
<dbReference type="RefSeq" id="WP_286305214.1">
    <property type="nucleotide sequence ID" value="NZ_AP027741.1"/>
</dbReference>
<dbReference type="PANTHER" id="PTHR30273:SF2">
    <property type="entry name" value="PROTEIN FECR"/>
    <property type="match status" value="1"/>
</dbReference>
<feature type="domain" description="FecR N-terminal" evidence="2">
    <location>
        <begin position="14"/>
        <end position="55"/>
    </location>
</feature>
<dbReference type="PANTHER" id="PTHR30273">
    <property type="entry name" value="PERIPLASMIC SIGNAL SENSOR AND SIGMA FACTOR ACTIVATOR FECR-RELATED"/>
    <property type="match status" value="1"/>
</dbReference>
<gene>
    <name evidence="3" type="ORF">GCM10008964_03280</name>
</gene>
<reference evidence="3 4" key="1">
    <citation type="journal article" date="2019" name="Int. J. Syst. Evol. Microbiol.">
        <title>The Global Catalogue of Microorganisms (GCM) 10K type strain sequencing project: providing services to taxonomists for standard genome sequencing and annotation.</title>
        <authorList>
            <consortium name="The Broad Institute Genomics Platform"/>
            <consortium name="The Broad Institute Genome Sequencing Center for Infectious Disease"/>
            <person name="Wu L."/>
            <person name="Ma J."/>
        </authorList>
    </citation>
    <scope>NUCLEOTIDE SEQUENCE [LARGE SCALE GENOMIC DNA]</scope>
    <source>
        <strain evidence="3 4">JCM 6886</strain>
    </source>
</reference>
<dbReference type="PIRSF" id="PIRSF018266">
    <property type="entry name" value="FecR"/>
    <property type="match status" value="1"/>
</dbReference>
<dbReference type="Proteomes" id="UP001501476">
    <property type="component" value="Unassembled WGS sequence"/>
</dbReference>
<feature type="domain" description="FecR protein" evidence="1">
    <location>
        <begin position="115"/>
        <end position="205"/>
    </location>
</feature>
<proteinExistence type="predicted"/>
<dbReference type="Pfam" id="PF04773">
    <property type="entry name" value="FecR"/>
    <property type="match status" value="1"/>
</dbReference>
<sequence length="322" mass="36585">MSDAIQLEQKIALEAIEWYLALSEQTDDKLLYQQWQAWLAADPQHQLAWSRIEQVNNELNTLPTPLSRAIAEKTLFKTDKSRRHVLRSLAGIAVMSGGSWVYFKNETLLLPLLADYRTGIGETRSVTLSDGTQVDMNANSAFSIAYSENQRHLTLISGDIMITTAKDTRPFLLKTDWADLKPVGTRFYVRQRDNTALLAVYEGAVDFIRGNHLPLLRVKAGQQLSFNATELGSVMSAQESMLAWQQYMLVADNMPLTEVVAELQNYHHGWLRCDPSIAERRVSGTYPLNNIEQVLKALAATLQLELVYRTRYWITLKPQQKI</sequence>
<dbReference type="Gene3D" id="2.60.120.1440">
    <property type="match status" value="1"/>
</dbReference>